<accession>A0A8J2KHM7</accession>
<keyword evidence="3" id="KW-1185">Reference proteome</keyword>
<dbReference type="CDD" id="cd09071">
    <property type="entry name" value="FAR_C"/>
    <property type="match status" value="1"/>
</dbReference>
<evidence type="ECO:0000259" key="1">
    <source>
        <dbReference type="Pfam" id="PF03015"/>
    </source>
</evidence>
<dbReference type="Proteomes" id="UP000708208">
    <property type="component" value="Unassembled WGS sequence"/>
</dbReference>
<dbReference type="PANTHER" id="PTHR11011">
    <property type="entry name" value="MALE STERILITY PROTEIN 2-RELATED"/>
    <property type="match status" value="1"/>
</dbReference>
<comment type="caution">
    <text evidence="2">The sequence shown here is derived from an EMBL/GenBank/DDBJ whole genome shotgun (WGS) entry which is preliminary data.</text>
</comment>
<dbReference type="InterPro" id="IPR033640">
    <property type="entry name" value="FAR_C"/>
</dbReference>
<dbReference type="GO" id="GO:0080019">
    <property type="term" value="F:alcohol-forming very long-chain fatty acyl-CoA reductase activity"/>
    <property type="evidence" value="ECO:0007669"/>
    <property type="project" value="InterPro"/>
</dbReference>
<dbReference type="AlphaFoldDB" id="A0A8J2KHM7"/>
<feature type="domain" description="Fatty acyl-CoA reductase C-terminal" evidence="1">
    <location>
        <begin position="135"/>
        <end position="205"/>
    </location>
</feature>
<name>A0A8J2KHM7_9HEXA</name>
<dbReference type="GO" id="GO:0035336">
    <property type="term" value="P:long-chain fatty-acyl-CoA metabolic process"/>
    <property type="evidence" value="ECO:0007669"/>
    <property type="project" value="TreeGrafter"/>
</dbReference>
<dbReference type="Pfam" id="PF03015">
    <property type="entry name" value="Sterile"/>
    <property type="match status" value="1"/>
</dbReference>
<protein>
    <recommendedName>
        <fullName evidence="1">Fatty acyl-CoA reductase C-terminal domain-containing protein</fullName>
    </recommendedName>
</protein>
<dbReference type="OrthoDB" id="429813at2759"/>
<sequence length="244" mass="28262">MTEPLPGWNETQSSSSKWAKLLFSGAYHTVLANSQGRFELTPVDYAVNTCLAAAWRVGTDSPKKLHVYNCVPNYKSNPMMLRDLINWGCETTRESLNVKKYENYYPIISKHTGIFDVSNFLFRKIPGQLWSLMNLGSYQNFQKDYKEAQLIARTFKPVTTENWEFDTSNMVELNERMDLVDRRLFPIDFDQIDWKRFIEYLAHGVYSCDKQPDTSDNPSKVPSPGYNTDILKIPQGVQIIDKNF</sequence>
<dbReference type="EMBL" id="CAJVCH010375580">
    <property type="protein sequence ID" value="CAG7816682.1"/>
    <property type="molecule type" value="Genomic_DNA"/>
</dbReference>
<evidence type="ECO:0000313" key="2">
    <source>
        <dbReference type="EMBL" id="CAG7816682.1"/>
    </source>
</evidence>
<dbReference type="PANTHER" id="PTHR11011:SF116">
    <property type="entry name" value="FATTY ACYL-COA REDUCTASE CG5065-RELATED"/>
    <property type="match status" value="1"/>
</dbReference>
<proteinExistence type="predicted"/>
<dbReference type="InterPro" id="IPR026055">
    <property type="entry name" value="FAR"/>
</dbReference>
<dbReference type="GO" id="GO:0005777">
    <property type="term" value="C:peroxisome"/>
    <property type="evidence" value="ECO:0007669"/>
    <property type="project" value="TreeGrafter"/>
</dbReference>
<reference evidence="2" key="1">
    <citation type="submission" date="2021-06" db="EMBL/GenBank/DDBJ databases">
        <authorList>
            <person name="Hodson N. C."/>
            <person name="Mongue J. A."/>
            <person name="Jaron S. K."/>
        </authorList>
    </citation>
    <scope>NUCLEOTIDE SEQUENCE</scope>
</reference>
<evidence type="ECO:0000313" key="3">
    <source>
        <dbReference type="Proteomes" id="UP000708208"/>
    </source>
</evidence>
<organism evidence="2 3">
    <name type="scientific">Allacma fusca</name>
    <dbReference type="NCBI Taxonomy" id="39272"/>
    <lineage>
        <taxon>Eukaryota</taxon>
        <taxon>Metazoa</taxon>
        <taxon>Ecdysozoa</taxon>
        <taxon>Arthropoda</taxon>
        <taxon>Hexapoda</taxon>
        <taxon>Collembola</taxon>
        <taxon>Symphypleona</taxon>
        <taxon>Sminthuridae</taxon>
        <taxon>Allacma</taxon>
    </lineage>
</organism>
<gene>
    <name evidence="2" type="ORF">AFUS01_LOCUS27288</name>
</gene>